<feature type="region of interest" description="Disordered" evidence="1">
    <location>
        <begin position="1"/>
        <end position="124"/>
    </location>
</feature>
<evidence type="ECO:0000256" key="1">
    <source>
        <dbReference type="SAM" id="MobiDB-lite"/>
    </source>
</evidence>
<accession>A0ABN9M7T4</accession>
<comment type="caution">
    <text evidence="2">The sequence shown here is derived from an EMBL/GenBank/DDBJ whole genome shotgun (WGS) entry which is preliminary data.</text>
</comment>
<feature type="compositionally biased region" description="Basic and acidic residues" evidence="1">
    <location>
        <begin position="101"/>
        <end position="124"/>
    </location>
</feature>
<protein>
    <submittedName>
        <fullName evidence="2">Uncharacterized protein</fullName>
    </submittedName>
</protein>
<keyword evidence="3" id="KW-1185">Reference proteome</keyword>
<evidence type="ECO:0000313" key="3">
    <source>
        <dbReference type="Proteomes" id="UP001176940"/>
    </source>
</evidence>
<dbReference type="EMBL" id="CAUEEQ010051859">
    <property type="protein sequence ID" value="CAJ0961210.1"/>
    <property type="molecule type" value="Genomic_DNA"/>
</dbReference>
<dbReference type="Proteomes" id="UP001176940">
    <property type="component" value="Unassembled WGS sequence"/>
</dbReference>
<feature type="compositionally biased region" description="Basic and acidic residues" evidence="1">
    <location>
        <begin position="30"/>
        <end position="40"/>
    </location>
</feature>
<proteinExistence type="predicted"/>
<gene>
    <name evidence="2" type="ORF">RIMI_LOCUS17628653</name>
</gene>
<reference evidence="2" key="1">
    <citation type="submission" date="2023-07" db="EMBL/GenBank/DDBJ databases">
        <authorList>
            <person name="Stuckert A."/>
        </authorList>
    </citation>
    <scope>NUCLEOTIDE SEQUENCE</scope>
</reference>
<name>A0ABN9M7T4_9NEOB</name>
<evidence type="ECO:0000313" key="2">
    <source>
        <dbReference type="EMBL" id="CAJ0961210.1"/>
    </source>
</evidence>
<sequence>MNLHTSSSGVRWKQSAAEPWPSQSLLQKRSTMEEKKRGDDLQQQLKAAKSASETMKQEMADYQTKATRIPYSPKEKLINSLKEGVWHRRSRQSHGQQHGTGGDEARARLQREEYPKSYDPDTAN</sequence>
<organism evidence="2 3">
    <name type="scientific">Ranitomeya imitator</name>
    <name type="common">mimic poison frog</name>
    <dbReference type="NCBI Taxonomy" id="111125"/>
    <lineage>
        <taxon>Eukaryota</taxon>
        <taxon>Metazoa</taxon>
        <taxon>Chordata</taxon>
        <taxon>Craniata</taxon>
        <taxon>Vertebrata</taxon>
        <taxon>Euteleostomi</taxon>
        <taxon>Amphibia</taxon>
        <taxon>Batrachia</taxon>
        <taxon>Anura</taxon>
        <taxon>Neobatrachia</taxon>
        <taxon>Hyloidea</taxon>
        <taxon>Dendrobatidae</taxon>
        <taxon>Dendrobatinae</taxon>
        <taxon>Ranitomeya</taxon>
    </lineage>
</organism>